<feature type="compositionally biased region" description="Polar residues" evidence="1">
    <location>
        <begin position="47"/>
        <end position="65"/>
    </location>
</feature>
<evidence type="ECO:0000256" key="1">
    <source>
        <dbReference type="SAM" id="MobiDB-lite"/>
    </source>
</evidence>
<dbReference type="Proteomes" id="UP000038010">
    <property type="component" value="Unassembled WGS sequence"/>
</dbReference>
<evidence type="ECO:0000313" key="2">
    <source>
        <dbReference type="EMBL" id="KPI44992.1"/>
    </source>
</evidence>
<reference evidence="2 3" key="1">
    <citation type="submission" date="2015-06" db="EMBL/GenBank/DDBJ databases">
        <title>Draft genome of the ant-associated black yeast Phialophora attae CBS 131958.</title>
        <authorList>
            <person name="Moreno L.F."/>
            <person name="Stielow B.J."/>
            <person name="de Hoog S."/>
            <person name="Vicente V.A."/>
            <person name="Weiss V.A."/>
            <person name="de Vries M."/>
            <person name="Cruz L.M."/>
            <person name="Souza E.M."/>
        </authorList>
    </citation>
    <scope>NUCLEOTIDE SEQUENCE [LARGE SCALE GENOMIC DNA]</scope>
    <source>
        <strain evidence="2 3">CBS 131958</strain>
    </source>
</reference>
<name>A0A0N1HG27_9EURO</name>
<gene>
    <name evidence="2" type="ORF">AB675_2767</name>
</gene>
<organism evidence="2 3">
    <name type="scientific">Cyphellophora attinorum</name>
    <dbReference type="NCBI Taxonomy" id="1664694"/>
    <lineage>
        <taxon>Eukaryota</taxon>
        <taxon>Fungi</taxon>
        <taxon>Dikarya</taxon>
        <taxon>Ascomycota</taxon>
        <taxon>Pezizomycotina</taxon>
        <taxon>Eurotiomycetes</taxon>
        <taxon>Chaetothyriomycetidae</taxon>
        <taxon>Chaetothyriales</taxon>
        <taxon>Cyphellophoraceae</taxon>
        <taxon>Cyphellophora</taxon>
    </lineage>
</organism>
<dbReference type="VEuPathDB" id="FungiDB:AB675_2767"/>
<dbReference type="STRING" id="1664694.A0A0N1HG27"/>
<feature type="compositionally biased region" description="Low complexity" evidence="1">
    <location>
        <begin position="66"/>
        <end position="87"/>
    </location>
</feature>
<dbReference type="RefSeq" id="XP_018004955.1">
    <property type="nucleotide sequence ID" value="XM_018142763.1"/>
</dbReference>
<protein>
    <submittedName>
        <fullName evidence="2">Uncharacterized protein</fullName>
    </submittedName>
</protein>
<feature type="region of interest" description="Disordered" evidence="1">
    <location>
        <begin position="200"/>
        <end position="230"/>
    </location>
</feature>
<accession>A0A0N1HG27</accession>
<evidence type="ECO:0000313" key="3">
    <source>
        <dbReference type="Proteomes" id="UP000038010"/>
    </source>
</evidence>
<dbReference type="OrthoDB" id="5373017at2759"/>
<feature type="compositionally biased region" description="Low complexity" evidence="1">
    <location>
        <begin position="217"/>
        <end position="230"/>
    </location>
</feature>
<dbReference type="AlphaFoldDB" id="A0A0N1HG27"/>
<dbReference type="GeneID" id="28734643"/>
<dbReference type="EMBL" id="LFJN01000002">
    <property type="protein sequence ID" value="KPI44992.1"/>
    <property type="molecule type" value="Genomic_DNA"/>
</dbReference>
<comment type="caution">
    <text evidence="2">The sequence shown here is derived from an EMBL/GenBank/DDBJ whole genome shotgun (WGS) entry which is preliminary data.</text>
</comment>
<sequence length="259" mass="28073">MDSSDVPELPDLSALTPEESQALFEQDMTFSSNTAAGNIAFDAALNPYNTPEDSSAGITPSYASYTPNTPADTNSAAPTPTTPSSASFKGTVSAVGTRNALELDDAAYSELLEDAKAYMLDESHPERQSIIGGAPYRVDEYNMKLQETAAAFLRAGSGARFWGPWTASDPLSRTVSWPNDAQIIIERVAPFLRRIVANERDRKRSKVKREQKKKMLARAPATEPTTALPTPAALAFPPLLPLPPPRAHTHPPLHLLLHH</sequence>
<feature type="region of interest" description="Disordered" evidence="1">
    <location>
        <begin position="45"/>
        <end position="90"/>
    </location>
</feature>
<keyword evidence="3" id="KW-1185">Reference proteome</keyword>
<proteinExistence type="predicted"/>
<feature type="compositionally biased region" description="Basic residues" evidence="1">
    <location>
        <begin position="203"/>
        <end position="216"/>
    </location>
</feature>